<keyword evidence="1" id="KW-0547">Nucleotide-binding</keyword>
<dbReference type="EMBL" id="BSYR01000049">
    <property type="protein sequence ID" value="GMJ07945.1"/>
    <property type="molecule type" value="Genomic_DNA"/>
</dbReference>
<dbReference type="Proteomes" id="UP001165190">
    <property type="component" value="Unassembled WGS sequence"/>
</dbReference>
<comment type="caution">
    <text evidence="3">The sequence shown here is derived from an EMBL/GenBank/DDBJ whole genome shotgun (WGS) entry which is preliminary data.</text>
</comment>
<evidence type="ECO:0000256" key="2">
    <source>
        <dbReference type="ARBA" id="ARBA00022840"/>
    </source>
</evidence>
<keyword evidence="3" id="KW-0808">Transferase</keyword>
<dbReference type="Gene3D" id="1.10.510.10">
    <property type="entry name" value="Transferase(Phosphotransferase) domain 1"/>
    <property type="match status" value="1"/>
</dbReference>
<keyword evidence="2" id="KW-0067">ATP-binding</keyword>
<evidence type="ECO:0000313" key="4">
    <source>
        <dbReference type="Proteomes" id="UP001165190"/>
    </source>
</evidence>
<organism evidence="3 4">
    <name type="scientific">Hibiscus trionum</name>
    <name type="common">Flower of an hour</name>
    <dbReference type="NCBI Taxonomy" id="183268"/>
    <lineage>
        <taxon>Eukaryota</taxon>
        <taxon>Viridiplantae</taxon>
        <taxon>Streptophyta</taxon>
        <taxon>Embryophyta</taxon>
        <taxon>Tracheophyta</taxon>
        <taxon>Spermatophyta</taxon>
        <taxon>Magnoliopsida</taxon>
        <taxon>eudicotyledons</taxon>
        <taxon>Gunneridae</taxon>
        <taxon>Pentapetalae</taxon>
        <taxon>rosids</taxon>
        <taxon>malvids</taxon>
        <taxon>Malvales</taxon>
        <taxon>Malvaceae</taxon>
        <taxon>Malvoideae</taxon>
        <taxon>Hibiscus</taxon>
    </lineage>
</organism>
<dbReference type="AlphaFoldDB" id="A0A9W7MQL6"/>
<gene>
    <name evidence="3" type="ORF">HRI_004463700</name>
</gene>
<dbReference type="GO" id="GO:0005886">
    <property type="term" value="C:plasma membrane"/>
    <property type="evidence" value="ECO:0007669"/>
    <property type="project" value="TreeGrafter"/>
</dbReference>
<keyword evidence="3" id="KW-0418">Kinase</keyword>
<name>A0A9W7MQL6_HIBTR</name>
<accession>A0A9W7MQL6</accession>
<protein>
    <submittedName>
        <fullName evidence="3">WALL ASSOCIATED KINASE (WAK)-LIKE 10</fullName>
    </submittedName>
</protein>
<proteinExistence type="predicted"/>
<reference evidence="3" key="1">
    <citation type="submission" date="2023-05" db="EMBL/GenBank/DDBJ databases">
        <title>Genome and transcriptome analyses reveal genes involved in the formation of fine ridges on petal epidermal cells in Hibiscus trionum.</title>
        <authorList>
            <person name="Koshimizu S."/>
            <person name="Masuda S."/>
            <person name="Ishii T."/>
            <person name="Shirasu K."/>
            <person name="Hoshino A."/>
            <person name="Arita M."/>
        </authorList>
    </citation>
    <scope>NUCLEOTIDE SEQUENCE</scope>
    <source>
        <strain evidence="3">Hamamatsu line</strain>
    </source>
</reference>
<keyword evidence="4" id="KW-1185">Reference proteome</keyword>
<dbReference type="PANTHER" id="PTHR27005:SF432">
    <property type="entry name" value="WALL-ASSOCIATED RECEPTOR KINASE-LIKE 6"/>
    <property type="match status" value="1"/>
</dbReference>
<evidence type="ECO:0000256" key="1">
    <source>
        <dbReference type="ARBA" id="ARBA00022741"/>
    </source>
</evidence>
<dbReference type="PANTHER" id="PTHR27005">
    <property type="entry name" value="WALL-ASSOCIATED RECEPTOR KINASE-LIKE 21"/>
    <property type="match status" value="1"/>
</dbReference>
<dbReference type="OrthoDB" id="1000870at2759"/>
<evidence type="ECO:0000313" key="3">
    <source>
        <dbReference type="EMBL" id="GMJ07945.1"/>
    </source>
</evidence>
<sequence>MHEDSLPDILNSRIVNNSPETEIAAMSKLARRCLNLNGKKRPTMKQVAMELELIKASKAGDAIEEVDEESETDEIIESWNAKSFSVDVYINYN</sequence>
<dbReference type="GO" id="GO:0005524">
    <property type="term" value="F:ATP binding"/>
    <property type="evidence" value="ECO:0007669"/>
    <property type="project" value="UniProtKB-KW"/>
</dbReference>
<dbReference type="GO" id="GO:0004674">
    <property type="term" value="F:protein serine/threonine kinase activity"/>
    <property type="evidence" value="ECO:0007669"/>
    <property type="project" value="TreeGrafter"/>
</dbReference>
<dbReference type="InterPro" id="IPR045274">
    <property type="entry name" value="WAK-like"/>
</dbReference>
<dbReference type="GO" id="GO:0007166">
    <property type="term" value="P:cell surface receptor signaling pathway"/>
    <property type="evidence" value="ECO:0007669"/>
    <property type="project" value="InterPro"/>
</dbReference>